<feature type="region of interest" description="Disordered" evidence="1">
    <location>
        <begin position="1"/>
        <end position="83"/>
    </location>
</feature>
<keyword evidence="3" id="KW-1185">Reference proteome</keyword>
<reference evidence="3" key="2">
    <citation type="submission" date="2017-12" db="EMBL/GenBank/DDBJ databases">
        <title>Genome sequence of the Bar-tailed Godwit (Limosa lapponica baueri).</title>
        <authorList>
            <person name="Lima N.C.B."/>
            <person name="Parody-Merino A.M."/>
            <person name="Battley P.F."/>
            <person name="Fidler A.E."/>
            <person name="Prosdocimi F."/>
        </authorList>
    </citation>
    <scope>NUCLEOTIDE SEQUENCE [LARGE SCALE GENOMIC DNA]</scope>
</reference>
<sequence>MYQVIRDLQAAPPADREEEARQDQRVHRPAEGPAARAPQADDAGSPGEGRGSRAHLEARESPDQPHRAAAAENNCLAERFTSG</sequence>
<dbReference type="AlphaFoldDB" id="A0A2I0SYY2"/>
<name>A0A2I0SYY2_LIMLA</name>
<organism evidence="2 3">
    <name type="scientific">Limosa lapponica baueri</name>
    <dbReference type="NCBI Taxonomy" id="1758121"/>
    <lineage>
        <taxon>Eukaryota</taxon>
        <taxon>Metazoa</taxon>
        <taxon>Chordata</taxon>
        <taxon>Craniata</taxon>
        <taxon>Vertebrata</taxon>
        <taxon>Euteleostomi</taxon>
        <taxon>Archelosauria</taxon>
        <taxon>Archosauria</taxon>
        <taxon>Dinosauria</taxon>
        <taxon>Saurischia</taxon>
        <taxon>Theropoda</taxon>
        <taxon>Coelurosauria</taxon>
        <taxon>Aves</taxon>
        <taxon>Neognathae</taxon>
        <taxon>Neoaves</taxon>
        <taxon>Charadriiformes</taxon>
        <taxon>Scolopacidae</taxon>
        <taxon>Limosa</taxon>
    </lineage>
</organism>
<evidence type="ECO:0000256" key="1">
    <source>
        <dbReference type="SAM" id="MobiDB-lite"/>
    </source>
</evidence>
<evidence type="ECO:0000313" key="3">
    <source>
        <dbReference type="Proteomes" id="UP000233556"/>
    </source>
</evidence>
<feature type="compositionally biased region" description="Basic and acidic residues" evidence="1">
    <location>
        <begin position="14"/>
        <end position="30"/>
    </location>
</feature>
<feature type="compositionally biased region" description="Basic and acidic residues" evidence="1">
    <location>
        <begin position="50"/>
        <end position="66"/>
    </location>
</feature>
<accession>A0A2I0SYY2</accession>
<dbReference type="EMBL" id="KZ536765">
    <property type="protein sequence ID" value="PKU26767.1"/>
    <property type="molecule type" value="Genomic_DNA"/>
</dbReference>
<reference evidence="3" key="1">
    <citation type="submission" date="2017-11" db="EMBL/GenBank/DDBJ databases">
        <authorList>
            <person name="Lima N.C."/>
            <person name="Parody-Merino A.M."/>
            <person name="Battley P.F."/>
            <person name="Fidler A.E."/>
            <person name="Prosdocimi F."/>
        </authorList>
    </citation>
    <scope>NUCLEOTIDE SEQUENCE [LARGE SCALE GENOMIC DNA]</scope>
</reference>
<dbReference type="Proteomes" id="UP000233556">
    <property type="component" value="Unassembled WGS sequence"/>
</dbReference>
<evidence type="ECO:0000313" key="2">
    <source>
        <dbReference type="EMBL" id="PKU26767.1"/>
    </source>
</evidence>
<gene>
    <name evidence="2" type="ORF">llap_22929</name>
</gene>
<protein>
    <submittedName>
        <fullName evidence="2">Uncharacterized protein</fullName>
    </submittedName>
</protein>
<proteinExistence type="predicted"/>